<dbReference type="InterPro" id="IPR006913">
    <property type="entry name" value="CENP-V/GFA"/>
</dbReference>
<dbReference type="GeneID" id="30034121"/>
<dbReference type="AlphaFoldDB" id="A0A161HM39"/>
<dbReference type="GO" id="GO:0016846">
    <property type="term" value="F:carbon-sulfur lyase activity"/>
    <property type="evidence" value="ECO:0007669"/>
    <property type="project" value="InterPro"/>
</dbReference>
<dbReference type="EMBL" id="CP014503">
    <property type="protein sequence ID" value="ANB14627.1"/>
    <property type="molecule type" value="Genomic_DNA"/>
</dbReference>
<keyword evidence="2" id="KW-0479">Metal-binding</keyword>
<accession>A0A161HM39</accession>
<reference evidence="6 7" key="1">
    <citation type="submission" date="2016-02" db="EMBL/GenBank/DDBJ databases">
        <title>Complete genome sequence and transcriptome regulation of the pentose utilising yeast Sugiyamaella lignohabitans.</title>
        <authorList>
            <person name="Bellasio M."/>
            <person name="Peymann A."/>
            <person name="Valli M."/>
            <person name="Sipitzky M."/>
            <person name="Graf A."/>
            <person name="Sauer M."/>
            <person name="Marx H."/>
            <person name="Mattanovich D."/>
        </authorList>
    </citation>
    <scope>NUCLEOTIDE SEQUENCE [LARGE SCALE GENOMIC DNA]</scope>
    <source>
        <strain evidence="6 7">CBS 10342</strain>
    </source>
</reference>
<dbReference type="InterPro" id="IPR011057">
    <property type="entry name" value="Mss4-like_sf"/>
</dbReference>
<dbReference type="RefSeq" id="XP_018737104.1">
    <property type="nucleotide sequence ID" value="XM_018879163.1"/>
</dbReference>
<evidence type="ECO:0000256" key="3">
    <source>
        <dbReference type="ARBA" id="ARBA00022833"/>
    </source>
</evidence>
<keyword evidence="4" id="KW-0456">Lyase</keyword>
<evidence type="ECO:0000256" key="4">
    <source>
        <dbReference type="ARBA" id="ARBA00023239"/>
    </source>
</evidence>
<dbReference type="GO" id="GO:0046872">
    <property type="term" value="F:metal ion binding"/>
    <property type="evidence" value="ECO:0007669"/>
    <property type="project" value="UniProtKB-KW"/>
</dbReference>
<evidence type="ECO:0000313" key="7">
    <source>
        <dbReference type="Proteomes" id="UP000189580"/>
    </source>
</evidence>
<dbReference type="PANTHER" id="PTHR33337">
    <property type="entry name" value="GFA DOMAIN-CONTAINING PROTEIN"/>
    <property type="match status" value="1"/>
</dbReference>
<organism evidence="6 7">
    <name type="scientific">Sugiyamaella lignohabitans</name>
    <dbReference type="NCBI Taxonomy" id="796027"/>
    <lineage>
        <taxon>Eukaryota</taxon>
        <taxon>Fungi</taxon>
        <taxon>Dikarya</taxon>
        <taxon>Ascomycota</taxon>
        <taxon>Saccharomycotina</taxon>
        <taxon>Dipodascomycetes</taxon>
        <taxon>Dipodascales</taxon>
        <taxon>Trichomonascaceae</taxon>
        <taxon>Sugiyamaella</taxon>
    </lineage>
</organism>
<proteinExistence type="inferred from homology"/>
<sequence>MSAEGSCLCGAVGFTAPTTPIATLACYCSDCRKGSGHLGQILAKYNESDVKIHDDKKVLKEYIVTATQSGFIKKKLFCGECGCTLLTIPTKHEGLYMVRSTLMDDPEIWRNNFVPAKALFDDSRKAYLANVDTQIV</sequence>
<dbReference type="SUPFAM" id="SSF51316">
    <property type="entry name" value="Mss4-like"/>
    <property type="match status" value="1"/>
</dbReference>
<evidence type="ECO:0000259" key="5">
    <source>
        <dbReference type="PROSITE" id="PS51891"/>
    </source>
</evidence>
<dbReference type="PROSITE" id="PS51891">
    <property type="entry name" value="CENP_V_GFA"/>
    <property type="match status" value="1"/>
</dbReference>
<keyword evidence="3" id="KW-0862">Zinc</keyword>
<gene>
    <name evidence="6" type="ORF">AWJ20_2232</name>
</gene>
<comment type="similarity">
    <text evidence="1">Belongs to the Gfa family.</text>
</comment>
<name>A0A161HM39_9ASCO</name>
<dbReference type="Gene3D" id="3.90.1590.10">
    <property type="entry name" value="glutathione-dependent formaldehyde- activating enzyme (gfa)"/>
    <property type="match status" value="1"/>
</dbReference>
<keyword evidence="7" id="KW-1185">Reference proteome</keyword>
<dbReference type="OrthoDB" id="4001640at2759"/>
<protein>
    <recommendedName>
        <fullName evidence="5">CENP-V/GFA domain-containing protein</fullName>
    </recommendedName>
</protein>
<dbReference type="Pfam" id="PF04828">
    <property type="entry name" value="GFA"/>
    <property type="match status" value="1"/>
</dbReference>
<evidence type="ECO:0000256" key="1">
    <source>
        <dbReference type="ARBA" id="ARBA00005495"/>
    </source>
</evidence>
<evidence type="ECO:0000313" key="6">
    <source>
        <dbReference type="EMBL" id="ANB14627.1"/>
    </source>
</evidence>
<dbReference type="KEGG" id="slb:AWJ20_2232"/>
<dbReference type="Proteomes" id="UP000189580">
    <property type="component" value="Chromosome b"/>
</dbReference>
<evidence type="ECO:0000256" key="2">
    <source>
        <dbReference type="ARBA" id="ARBA00022723"/>
    </source>
</evidence>
<feature type="domain" description="CENP-V/GFA" evidence="5">
    <location>
        <begin position="3"/>
        <end position="110"/>
    </location>
</feature>
<dbReference type="PANTHER" id="PTHR33337:SF30">
    <property type="entry name" value="DUF636 DOMAIN PROTEIN (AFU_ORTHOLOGUE AFUA_1G03180)"/>
    <property type="match status" value="1"/>
</dbReference>